<evidence type="ECO:0000256" key="11">
    <source>
        <dbReference type="ARBA" id="ARBA00023136"/>
    </source>
</evidence>
<keyword evidence="2" id="KW-1003">Cell membrane</keyword>
<dbReference type="EC" id="2.7.13.3" evidence="14"/>
<evidence type="ECO:0000256" key="8">
    <source>
        <dbReference type="ARBA" id="ARBA00022840"/>
    </source>
</evidence>
<dbReference type="InterPro" id="IPR036890">
    <property type="entry name" value="HATPase_C_sf"/>
</dbReference>
<name>A0ABV6JE47_9BACL</name>
<keyword evidence="5 12" id="KW-0812">Transmembrane</keyword>
<dbReference type="InterPro" id="IPR003660">
    <property type="entry name" value="HAMP_dom"/>
</dbReference>
<feature type="domain" description="HAMP" evidence="13">
    <location>
        <begin position="317"/>
        <end position="370"/>
    </location>
</feature>
<dbReference type="SUPFAM" id="SSF55874">
    <property type="entry name" value="ATPase domain of HSP90 chaperone/DNA topoisomerase II/histidine kinase"/>
    <property type="match status" value="1"/>
</dbReference>
<evidence type="ECO:0000256" key="4">
    <source>
        <dbReference type="ARBA" id="ARBA00022679"/>
    </source>
</evidence>
<keyword evidence="4 14" id="KW-0808">Transferase</keyword>
<dbReference type="SMART" id="SM00304">
    <property type="entry name" value="HAMP"/>
    <property type="match status" value="1"/>
</dbReference>
<dbReference type="PROSITE" id="PS50885">
    <property type="entry name" value="HAMP"/>
    <property type="match status" value="1"/>
</dbReference>
<evidence type="ECO:0000256" key="6">
    <source>
        <dbReference type="ARBA" id="ARBA00022741"/>
    </source>
</evidence>
<organism evidence="14 15">
    <name type="scientific">Paenibacillus mendelii</name>
    <dbReference type="NCBI Taxonomy" id="206163"/>
    <lineage>
        <taxon>Bacteria</taxon>
        <taxon>Bacillati</taxon>
        <taxon>Bacillota</taxon>
        <taxon>Bacilli</taxon>
        <taxon>Bacillales</taxon>
        <taxon>Paenibacillaceae</taxon>
        <taxon>Paenibacillus</taxon>
    </lineage>
</organism>
<evidence type="ECO:0000313" key="15">
    <source>
        <dbReference type="Proteomes" id="UP001589818"/>
    </source>
</evidence>
<feature type="transmembrane region" description="Helical" evidence="12">
    <location>
        <begin position="297"/>
        <end position="319"/>
    </location>
</feature>
<dbReference type="Pfam" id="PF02518">
    <property type="entry name" value="HATPase_c"/>
    <property type="match status" value="1"/>
</dbReference>
<feature type="transmembrane region" description="Helical" evidence="12">
    <location>
        <begin position="15"/>
        <end position="34"/>
    </location>
</feature>
<dbReference type="SUPFAM" id="SSF158472">
    <property type="entry name" value="HAMP domain-like"/>
    <property type="match status" value="1"/>
</dbReference>
<dbReference type="PANTHER" id="PTHR34220">
    <property type="entry name" value="SENSOR HISTIDINE KINASE YPDA"/>
    <property type="match status" value="1"/>
</dbReference>
<dbReference type="GO" id="GO:0004673">
    <property type="term" value="F:protein histidine kinase activity"/>
    <property type="evidence" value="ECO:0007669"/>
    <property type="project" value="UniProtKB-EC"/>
</dbReference>
<keyword evidence="7 14" id="KW-0418">Kinase</keyword>
<comment type="subcellular location">
    <subcellularLocation>
        <location evidence="1">Cell membrane</location>
        <topology evidence="1">Multi-pass membrane protein</topology>
    </subcellularLocation>
</comment>
<keyword evidence="15" id="KW-1185">Reference proteome</keyword>
<sequence>MGRLIDHILPTTLKLRLFVAFIVLILLPFSLLMLHHFSNVESVLQRTFSEQSMEQMQKINQSFDEMINDAYRTSVLLNQDSLVRRVLQKPDQFNEIERVSLIEERFRAINNSLFLTTPQVFYTIVDLKGHVYSSYMPAEPFSSQTQLQQSPRFQEALKGILPYTLAIEPNYVHAEVSRSSDVLSIHVALLDGSYKPYAVARISIDYYQWYQNLTHAYPSEHIYAIVQPDGIIQSSTTNPVQAISFEQLDAFGTAQGHYESDGSIINYSFMPSMGWYLVKQVPTDIVFAEVKHLKRSFFITFFLFTAAFIGMTFLIASAVTRPLKRFQESMSQVAQSQLKIHLPEEQYRGEVLQLATSFNQMVSDIQKLVKQLNQEERMKEAVHFRMLHSQTNPHFLLNTLNTIKWIAMNDHNQRIVDICLALGRLLEAGLNSESELIHLKDEIELVNAFIQIQCFRYNKQYEINWEYDEMVSFALVPKLSLQPLVDNAIIHGFAGKSTGIIQIRITADDKFLDVAVLDNGIGPEASKKHSSKTSKHSGIGLNNLRERLHLLFKDQASLEMTSTNEGTLVYFRMPLLISEPYE</sequence>
<evidence type="ECO:0000256" key="1">
    <source>
        <dbReference type="ARBA" id="ARBA00004651"/>
    </source>
</evidence>
<keyword evidence="6" id="KW-0547">Nucleotide-binding</keyword>
<dbReference type="CDD" id="cd06225">
    <property type="entry name" value="HAMP"/>
    <property type="match status" value="1"/>
</dbReference>
<dbReference type="PANTHER" id="PTHR34220:SF11">
    <property type="entry name" value="SENSOR PROTEIN KINASE HPTS"/>
    <property type="match status" value="1"/>
</dbReference>
<keyword evidence="10" id="KW-0902">Two-component regulatory system</keyword>
<dbReference type="Proteomes" id="UP001589818">
    <property type="component" value="Unassembled WGS sequence"/>
</dbReference>
<gene>
    <name evidence="14" type="ORF">ACFFJ8_22735</name>
</gene>
<keyword evidence="3" id="KW-0597">Phosphoprotein</keyword>
<proteinExistence type="predicted"/>
<dbReference type="InterPro" id="IPR003594">
    <property type="entry name" value="HATPase_dom"/>
</dbReference>
<dbReference type="Gene3D" id="6.10.340.10">
    <property type="match status" value="1"/>
</dbReference>
<dbReference type="EMBL" id="JBHLVF010000040">
    <property type="protein sequence ID" value="MFC0394170.1"/>
    <property type="molecule type" value="Genomic_DNA"/>
</dbReference>
<evidence type="ECO:0000256" key="10">
    <source>
        <dbReference type="ARBA" id="ARBA00023012"/>
    </source>
</evidence>
<dbReference type="Pfam" id="PF00672">
    <property type="entry name" value="HAMP"/>
    <property type="match status" value="1"/>
</dbReference>
<accession>A0ABV6JE47</accession>
<dbReference type="InterPro" id="IPR010559">
    <property type="entry name" value="Sig_transdc_His_kin_internal"/>
</dbReference>
<dbReference type="InterPro" id="IPR050640">
    <property type="entry name" value="Bact_2-comp_sensor_kinase"/>
</dbReference>
<evidence type="ECO:0000256" key="12">
    <source>
        <dbReference type="SAM" id="Phobius"/>
    </source>
</evidence>
<keyword evidence="9 12" id="KW-1133">Transmembrane helix</keyword>
<evidence type="ECO:0000256" key="9">
    <source>
        <dbReference type="ARBA" id="ARBA00022989"/>
    </source>
</evidence>
<protein>
    <submittedName>
        <fullName evidence="14">Sensor histidine kinase</fullName>
        <ecNumber evidence="14">2.7.13.3</ecNumber>
    </submittedName>
</protein>
<reference evidence="14 15" key="1">
    <citation type="submission" date="2024-09" db="EMBL/GenBank/DDBJ databases">
        <authorList>
            <person name="Sun Q."/>
            <person name="Mori K."/>
        </authorList>
    </citation>
    <scope>NUCLEOTIDE SEQUENCE [LARGE SCALE GENOMIC DNA]</scope>
    <source>
        <strain evidence="14 15">CCM 4839</strain>
    </source>
</reference>
<dbReference type="Pfam" id="PF06580">
    <property type="entry name" value="His_kinase"/>
    <property type="match status" value="1"/>
</dbReference>
<evidence type="ECO:0000256" key="3">
    <source>
        <dbReference type="ARBA" id="ARBA00022553"/>
    </source>
</evidence>
<evidence type="ECO:0000313" key="14">
    <source>
        <dbReference type="EMBL" id="MFC0394170.1"/>
    </source>
</evidence>
<evidence type="ECO:0000256" key="5">
    <source>
        <dbReference type="ARBA" id="ARBA00022692"/>
    </source>
</evidence>
<comment type="caution">
    <text evidence="14">The sequence shown here is derived from an EMBL/GenBank/DDBJ whole genome shotgun (WGS) entry which is preliminary data.</text>
</comment>
<evidence type="ECO:0000259" key="13">
    <source>
        <dbReference type="PROSITE" id="PS50885"/>
    </source>
</evidence>
<keyword evidence="8" id="KW-0067">ATP-binding</keyword>
<dbReference type="Gene3D" id="3.30.565.10">
    <property type="entry name" value="Histidine kinase-like ATPase, C-terminal domain"/>
    <property type="match status" value="1"/>
</dbReference>
<evidence type="ECO:0000256" key="7">
    <source>
        <dbReference type="ARBA" id="ARBA00022777"/>
    </source>
</evidence>
<dbReference type="RefSeq" id="WP_204822243.1">
    <property type="nucleotide sequence ID" value="NZ_JANHOF010000021.1"/>
</dbReference>
<keyword evidence="11 12" id="KW-0472">Membrane</keyword>
<evidence type="ECO:0000256" key="2">
    <source>
        <dbReference type="ARBA" id="ARBA00022475"/>
    </source>
</evidence>